<comment type="caution">
    <text evidence="4">The sequence shown here is derived from an EMBL/GenBank/DDBJ whole genome shotgun (WGS) entry which is preliminary data.</text>
</comment>
<dbReference type="Pfam" id="PF22516">
    <property type="entry name" value="PreP_C"/>
    <property type="match status" value="1"/>
</dbReference>
<organism evidence="4 5">
    <name type="scientific">Clostridium aciditolerans</name>
    <dbReference type="NCBI Taxonomy" id="339861"/>
    <lineage>
        <taxon>Bacteria</taxon>
        <taxon>Bacillati</taxon>
        <taxon>Bacillota</taxon>
        <taxon>Clostridia</taxon>
        <taxon>Eubacteriales</taxon>
        <taxon>Clostridiaceae</taxon>
        <taxon>Clostridium</taxon>
    </lineage>
</organism>
<feature type="signal peptide" evidence="2">
    <location>
        <begin position="1"/>
        <end position="32"/>
    </location>
</feature>
<dbReference type="InterPro" id="IPR014755">
    <property type="entry name" value="Cu-Rt/internalin_Ig-like"/>
</dbReference>
<dbReference type="InterPro" id="IPR055130">
    <property type="entry name" value="PreP_C"/>
</dbReference>
<dbReference type="PANTHER" id="PTHR43016">
    <property type="entry name" value="PRESEQUENCE PROTEASE"/>
    <property type="match status" value="1"/>
</dbReference>
<dbReference type="SMART" id="SM01264">
    <property type="entry name" value="M16C_associated"/>
    <property type="match status" value="1"/>
</dbReference>
<dbReference type="Pfam" id="PF08367">
    <property type="entry name" value="M16C_assoc"/>
    <property type="match status" value="1"/>
</dbReference>
<name>A0A934M6Y6_9CLOT</name>
<dbReference type="Pfam" id="PF05193">
    <property type="entry name" value="Peptidase_M16_C"/>
    <property type="match status" value="1"/>
</dbReference>
<protein>
    <submittedName>
        <fullName evidence="4">Insulinase family protein</fullName>
    </submittedName>
</protein>
<proteinExistence type="predicted"/>
<feature type="domain" description="Peptidase M16C associated" evidence="3">
    <location>
        <begin position="501"/>
        <end position="750"/>
    </location>
</feature>
<reference evidence="4" key="1">
    <citation type="submission" date="2020-12" db="EMBL/GenBank/DDBJ databases">
        <title>Clostridium thailandense sp. nov., a novel acetogenic bacterium isolated from peat land soil in Thailand.</title>
        <authorList>
            <person name="Chaikitkaew S."/>
            <person name="Birkeland N.K."/>
        </authorList>
    </citation>
    <scope>NUCLEOTIDE SEQUENCE</scope>
    <source>
        <strain evidence="4">DSM 17425</strain>
    </source>
</reference>
<dbReference type="GO" id="GO:0004222">
    <property type="term" value="F:metalloendopeptidase activity"/>
    <property type="evidence" value="ECO:0007669"/>
    <property type="project" value="TreeGrafter"/>
</dbReference>
<dbReference type="PANTHER" id="PTHR43016:SF13">
    <property type="entry name" value="PRESEQUENCE PROTEASE, MITOCHONDRIAL"/>
    <property type="match status" value="1"/>
</dbReference>
<dbReference type="InterPro" id="IPR013578">
    <property type="entry name" value="Peptidase_M16C_assoc"/>
</dbReference>
<dbReference type="SUPFAM" id="SSF63411">
    <property type="entry name" value="LuxS/MPP-like metallohydrolase"/>
    <property type="match status" value="4"/>
</dbReference>
<dbReference type="InterPro" id="IPR011765">
    <property type="entry name" value="Pept_M16_N"/>
</dbReference>
<sequence>MNKKTKLLIAITLSTMLISQALIIQGPNSVKAAGVSVQASYTAAESNSLGGFKLESKKWIEDLKCNSYTYVHPKSGAHLIYLESNSDDKMMCVNFRTPTKDNTGVNHVIEHSVLCGSKNYPVKDLFNQMGKQSMSTFLNAMTSNDSTIYPVSSKNDKDFQNLMSVYLDAVFYPNVLKDKRIFQQEGIRYELDSKDGELKYNGIVYNEMKGNYSMPDRILNKSIEQSLFPDTSYKFESGGLPEDMPTLTYEELVKTYNDNYNPANSYFYLYGKMDIEKTLRFIGEKYLNNFDKKEVKTELQLQKPFAQRAEKTVEYSLPKGAPTDNKTYLSLNYVIDKSTNKEVVEAFAFIQTLLGGIPSSPIKKALKDNGFGEDVSVRFDNSNIQPVLSIVAENVNENQKEKFKKVVDDTLQSIVEKGFDDELVNSISKVYDLSHRMLKGDFALSYNMLIMRSWLYGGDPTAYLNMNSDMADIKNKFEKGYMEDLVKKYLIDNKHSSLVVLKPVPGLEEKKESELKAKLVNYKASLSKDKIDELVKNTGELKKWQAATSTQEEINTLPTLTREDINKNVKEYKTIEKSENGVKVLQHPINTNGVDYVGLYFDTTKVPQDKLGYVYLLSQILGNVDTKNYSKEELAEQTLINSGGIGFSTNCLVKYGDNDTYSPKMCVNLIGLNENIPKGFELLQEIIFNSNLNDKTRIKEIVNNIKMEKEQGLAYNGYGMAAERVASYMSESGKYKAYENEGFYSFLCDLDKNFDSKGDEIVKNLQQVRDAIFNKQDMIASITGNDENYKSFTDSLNKLTSSLKNNKLTSYKYTFDSSKINEGLIIPSKVQYVVKGGDLKKAGYTQNGKLIVLQNILQSDYLWNNIRVKGGAYGANIGIENGSVILSSYRDPNLKETIDTFDKIPEYLRNFKADEKQMNNYIIGAAGKVDNSTGMLSSLIGPAADGMIADGLYLTGVKQSDMQKEREELVSTTAEDIRNFAPVMDAVLKQNYLCVVGGETQIQQNKKNFMVIKNVLTSKEEKGKFIELQKKDKVVDNKAWTVKFSDELDPLTVNTANIYVLDEENHQFKIKVSYDKNTKAIKVEPDTSYGKGKKYTLFIKDIKSVEKDGKASKLIAPVKMDFTIN</sequence>
<dbReference type="InterPro" id="IPR011249">
    <property type="entry name" value="Metalloenz_LuxS/M16"/>
</dbReference>
<dbReference type="InterPro" id="IPR032812">
    <property type="entry name" value="SbsA_Ig"/>
</dbReference>
<feature type="chain" id="PRO_5037436179" evidence="2">
    <location>
        <begin position="33"/>
        <end position="1125"/>
    </location>
</feature>
<evidence type="ECO:0000313" key="5">
    <source>
        <dbReference type="Proteomes" id="UP000622687"/>
    </source>
</evidence>
<keyword evidence="5" id="KW-1185">Reference proteome</keyword>
<dbReference type="GO" id="GO:0046872">
    <property type="term" value="F:metal ion binding"/>
    <property type="evidence" value="ECO:0007669"/>
    <property type="project" value="InterPro"/>
</dbReference>
<gene>
    <name evidence="4" type="ORF">I6U51_20780</name>
</gene>
<dbReference type="Gene3D" id="2.60.40.1220">
    <property type="match status" value="1"/>
</dbReference>
<dbReference type="Pfam" id="PF13205">
    <property type="entry name" value="Big_5"/>
    <property type="match status" value="1"/>
</dbReference>
<dbReference type="Pfam" id="PF00675">
    <property type="entry name" value="Peptidase_M16"/>
    <property type="match status" value="1"/>
</dbReference>
<accession>A0A934M6Y6</accession>
<dbReference type="Proteomes" id="UP000622687">
    <property type="component" value="Unassembled WGS sequence"/>
</dbReference>
<keyword evidence="1 2" id="KW-0732">Signal</keyword>
<evidence type="ECO:0000256" key="2">
    <source>
        <dbReference type="SAM" id="SignalP"/>
    </source>
</evidence>
<evidence type="ECO:0000259" key="3">
    <source>
        <dbReference type="SMART" id="SM01264"/>
    </source>
</evidence>
<dbReference type="AlphaFoldDB" id="A0A934M6Y6"/>
<dbReference type="InterPro" id="IPR007863">
    <property type="entry name" value="Peptidase_M16_C"/>
</dbReference>
<dbReference type="Gene3D" id="3.30.830.10">
    <property type="entry name" value="Metalloenzyme, LuxS/M16 peptidase-like"/>
    <property type="match status" value="4"/>
</dbReference>
<dbReference type="GO" id="GO:0016485">
    <property type="term" value="P:protein processing"/>
    <property type="evidence" value="ECO:0007669"/>
    <property type="project" value="TreeGrafter"/>
</dbReference>
<evidence type="ECO:0000313" key="4">
    <source>
        <dbReference type="EMBL" id="MBI6875113.1"/>
    </source>
</evidence>
<evidence type="ECO:0000256" key="1">
    <source>
        <dbReference type="ARBA" id="ARBA00022729"/>
    </source>
</evidence>
<dbReference type="EMBL" id="JAEEGB010000038">
    <property type="protein sequence ID" value="MBI6875113.1"/>
    <property type="molecule type" value="Genomic_DNA"/>
</dbReference>
<dbReference type="RefSeq" id="WP_211144471.1">
    <property type="nucleotide sequence ID" value="NZ_JAEEGB010000038.1"/>
</dbReference>